<evidence type="ECO:0000313" key="1">
    <source>
        <dbReference type="EMBL" id="GAA4709028.1"/>
    </source>
</evidence>
<organism evidence="1 2">
    <name type="scientific">Pedococcus ginsenosidimutans</name>
    <dbReference type="NCBI Taxonomy" id="490570"/>
    <lineage>
        <taxon>Bacteria</taxon>
        <taxon>Bacillati</taxon>
        <taxon>Actinomycetota</taxon>
        <taxon>Actinomycetes</taxon>
        <taxon>Micrococcales</taxon>
        <taxon>Intrasporangiaceae</taxon>
        <taxon>Pedococcus</taxon>
    </lineage>
</organism>
<accession>A0ABP8XJ04</accession>
<name>A0ABP8XJ04_9MICO</name>
<sequence>MRLGELLVKVRIDRVDKLTNRDMADKCVEFGADPMLVMGDAYFDI</sequence>
<dbReference type="EMBL" id="BAABLO010000001">
    <property type="protein sequence ID" value="GAA4709028.1"/>
    <property type="molecule type" value="Genomic_DNA"/>
</dbReference>
<proteinExistence type="predicted"/>
<gene>
    <name evidence="1" type="ORF">GCM10025782_01340</name>
</gene>
<comment type="caution">
    <text evidence="1">The sequence shown here is derived from an EMBL/GenBank/DDBJ whole genome shotgun (WGS) entry which is preliminary data.</text>
</comment>
<keyword evidence="2" id="KW-1185">Reference proteome</keyword>
<dbReference type="Proteomes" id="UP001500556">
    <property type="component" value="Unassembled WGS sequence"/>
</dbReference>
<evidence type="ECO:0000313" key="2">
    <source>
        <dbReference type="Proteomes" id="UP001500556"/>
    </source>
</evidence>
<protein>
    <submittedName>
        <fullName evidence="1">Uncharacterized protein</fullName>
    </submittedName>
</protein>
<reference evidence="2" key="1">
    <citation type="journal article" date="2019" name="Int. J. Syst. Evol. Microbiol.">
        <title>The Global Catalogue of Microorganisms (GCM) 10K type strain sequencing project: providing services to taxonomists for standard genome sequencing and annotation.</title>
        <authorList>
            <consortium name="The Broad Institute Genomics Platform"/>
            <consortium name="The Broad Institute Genome Sequencing Center for Infectious Disease"/>
            <person name="Wu L."/>
            <person name="Ma J."/>
        </authorList>
    </citation>
    <scope>NUCLEOTIDE SEQUENCE [LARGE SCALE GENOMIC DNA]</scope>
    <source>
        <strain evidence="2">JCM 18961</strain>
    </source>
</reference>